<name>A0A9X1WSM9_9BACL</name>
<evidence type="ECO:0000313" key="2">
    <source>
        <dbReference type="Proteomes" id="UP001139347"/>
    </source>
</evidence>
<organism evidence="1 2">
    <name type="scientific">Paenibacillus mangrovi</name>
    <dbReference type="NCBI Taxonomy" id="2931978"/>
    <lineage>
        <taxon>Bacteria</taxon>
        <taxon>Bacillati</taxon>
        <taxon>Bacillota</taxon>
        <taxon>Bacilli</taxon>
        <taxon>Bacillales</taxon>
        <taxon>Paenibacillaceae</taxon>
        <taxon>Paenibacillus</taxon>
    </lineage>
</organism>
<dbReference type="RefSeq" id="WP_244726333.1">
    <property type="nucleotide sequence ID" value="NZ_JALIRP010000006.1"/>
</dbReference>
<proteinExistence type="predicted"/>
<keyword evidence="2" id="KW-1185">Reference proteome</keyword>
<gene>
    <name evidence="1" type="ORF">MUG84_15795</name>
</gene>
<evidence type="ECO:0000313" key="1">
    <source>
        <dbReference type="EMBL" id="MCJ8013195.1"/>
    </source>
</evidence>
<accession>A0A9X1WSM9</accession>
<sequence>MSGNHIQIHHAFEGRLWVILPPEKEWIRRIRSVHGRKWHPEIKQWSIPGGDESVAVFVELFSNCPVLTDESMRDLFPQLRRLSPHGERWRVIYTEALKMKGYSTNTEKAGEPIFQKSGQDQRRRRNCLLFFQLQKYLYFSKALRTSSTALC</sequence>
<dbReference type="Proteomes" id="UP001139347">
    <property type="component" value="Unassembled WGS sequence"/>
</dbReference>
<comment type="caution">
    <text evidence="1">The sequence shown here is derived from an EMBL/GenBank/DDBJ whole genome shotgun (WGS) entry which is preliminary data.</text>
</comment>
<reference evidence="1" key="1">
    <citation type="submission" date="2022-04" db="EMBL/GenBank/DDBJ databases">
        <title>Paenibacillus mangrovi sp. nov., a novel endophytic bacterium isolated from bark of Kandelia candel.</title>
        <authorList>
            <person name="Tuo L."/>
        </authorList>
    </citation>
    <scope>NUCLEOTIDE SEQUENCE</scope>
    <source>
        <strain evidence="1">KQZ6P-2</strain>
    </source>
</reference>
<protein>
    <submittedName>
        <fullName evidence="1">Uncharacterized protein</fullName>
    </submittedName>
</protein>
<dbReference type="AlphaFoldDB" id="A0A9X1WSM9"/>
<dbReference type="EMBL" id="JALIRP010000006">
    <property type="protein sequence ID" value="MCJ8013195.1"/>
    <property type="molecule type" value="Genomic_DNA"/>
</dbReference>